<gene>
    <name evidence="7" type="ORF">DBW71_03085</name>
</gene>
<protein>
    <recommendedName>
        <fullName evidence="5">Putative pre-16S rRNA nuclease</fullName>
        <ecNumber evidence="5">3.1.-.-</ecNumber>
    </recommendedName>
</protein>
<sequence length="157" mass="17653">MLIYKDLDIALKCETFKDRLLGLDLGTKTIGISLSDSSRLIASPFDTINRKKTTLDIEKITKICTEFNISGLILGYPLNMNATEGPRAQSTISFAQELEKKNLVPIILWDERLSTSAAEKILITADLTRKKRKEVIDKMAATYILQGALDRMNFKNL</sequence>
<dbReference type="GO" id="GO:0016788">
    <property type="term" value="F:hydrolase activity, acting on ester bonds"/>
    <property type="evidence" value="ECO:0007669"/>
    <property type="project" value="UniProtKB-UniRule"/>
</dbReference>
<dbReference type="EMBL" id="QOQD01000006">
    <property type="protein sequence ID" value="RCL73477.1"/>
    <property type="molecule type" value="Genomic_DNA"/>
</dbReference>
<proteinExistence type="inferred from homology"/>
<feature type="domain" description="YqgF/RNase H-like" evidence="6">
    <location>
        <begin position="18"/>
        <end position="118"/>
    </location>
</feature>
<evidence type="ECO:0000259" key="6">
    <source>
        <dbReference type="SMART" id="SM00732"/>
    </source>
</evidence>
<dbReference type="GO" id="GO:0005829">
    <property type="term" value="C:cytosol"/>
    <property type="evidence" value="ECO:0007669"/>
    <property type="project" value="TreeGrafter"/>
</dbReference>
<dbReference type="CDD" id="cd16964">
    <property type="entry name" value="YqgF"/>
    <property type="match status" value="1"/>
</dbReference>
<evidence type="ECO:0000256" key="5">
    <source>
        <dbReference type="HAMAP-Rule" id="MF_00651"/>
    </source>
</evidence>
<dbReference type="Gene3D" id="3.30.420.140">
    <property type="entry name" value="YqgF/RNase H-like domain"/>
    <property type="match status" value="1"/>
</dbReference>
<dbReference type="Proteomes" id="UP000253570">
    <property type="component" value="Unassembled WGS sequence"/>
</dbReference>
<keyword evidence="4 5" id="KW-0378">Hydrolase</keyword>
<dbReference type="NCBIfam" id="TIGR00250">
    <property type="entry name" value="RNAse_H_YqgF"/>
    <property type="match status" value="1"/>
</dbReference>
<evidence type="ECO:0000256" key="1">
    <source>
        <dbReference type="ARBA" id="ARBA00022490"/>
    </source>
</evidence>
<dbReference type="GO" id="GO:0004518">
    <property type="term" value="F:nuclease activity"/>
    <property type="evidence" value="ECO:0007669"/>
    <property type="project" value="UniProtKB-KW"/>
</dbReference>
<dbReference type="InterPro" id="IPR005227">
    <property type="entry name" value="YqgF"/>
</dbReference>
<dbReference type="SMART" id="SM00732">
    <property type="entry name" value="YqgFc"/>
    <property type="match status" value="1"/>
</dbReference>
<evidence type="ECO:0000313" key="8">
    <source>
        <dbReference type="Proteomes" id="UP000253570"/>
    </source>
</evidence>
<keyword evidence="2 5" id="KW-0690">Ribosome biogenesis</keyword>
<dbReference type="PANTHER" id="PTHR33317">
    <property type="entry name" value="POLYNUCLEOTIDYL TRANSFERASE, RIBONUCLEASE H-LIKE SUPERFAMILY PROTEIN"/>
    <property type="match status" value="1"/>
</dbReference>
<dbReference type="GO" id="GO:0000967">
    <property type="term" value="P:rRNA 5'-end processing"/>
    <property type="evidence" value="ECO:0007669"/>
    <property type="project" value="UniProtKB-UniRule"/>
</dbReference>
<comment type="similarity">
    <text evidence="5">Belongs to the YqgF HJR family.</text>
</comment>
<dbReference type="Pfam" id="PF03652">
    <property type="entry name" value="RuvX"/>
    <property type="match status" value="1"/>
</dbReference>
<dbReference type="InterPro" id="IPR006641">
    <property type="entry name" value="YqgF/RNaseH-like_dom"/>
</dbReference>
<dbReference type="PANTHER" id="PTHR33317:SF4">
    <property type="entry name" value="POLYNUCLEOTIDYL TRANSFERASE, RIBONUCLEASE H-LIKE SUPERFAMILY PROTEIN"/>
    <property type="match status" value="1"/>
</dbReference>
<comment type="subcellular location">
    <subcellularLocation>
        <location evidence="5">Cytoplasm</location>
    </subcellularLocation>
</comment>
<evidence type="ECO:0000313" key="7">
    <source>
        <dbReference type="EMBL" id="RCL73477.1"/>
    </source>
</evidence>
<comment type="caution">
    <text evidence="7">The sequence shown here is derived from an EMBL/GenBank/DDBJ whole genome shotgun (WGS) entry which is preliminary data.</text>
</comment>
<evidence type="ECO:0000256" key="2">
    <source>
        <dbReference type="ARBA" id="ARBA00022517"/>
    </source>
</evidence>
<name>A0A368DNR9_9PROT</name>
<dbReference type="EC" id="3.1.-.-" evidence="5"/>
<evidence type="ECO:0000256" key="4">
    <source>
        <dbReference type="ARBA" id="ARBA00022801"/>
    </source>
</evidence>
<keyword evidence="1 5" id="KW-0963">Cytoplasm</keyword>
<dbReference type="SUPFAM" id="SSF53098">
    <property type="entry name" value="Ribonuclease H-like"/>
    <property type="match status" value="1"/>
</dbReference>
<reference evidence="7 8" key="1">
    <citation type="journal article" date="2018" name="Microbiome">
        <title>Fine metagenomic profile of the Mediterranean stratified and mixed water columns revealed by assembly and recruitment.</title>
        <authorList>
            <person name="Haro-Moreno J.M."/>
            <person name="Lopez-Perez M."/>
            <person name="De La Torre J.R."/>
            <person name="Picazo A."/>
            <person name="Camacho A."/>
            <person name="Rodriguez-Valera F."/>
        </authorList>
    </citation>
    <scope>NUCLEOTIDE SEQUENCE [LARGE SCALE GENOMIC DNA]</scope>
    <source>
        <strain evidence="7">MED-G57</strain>
    </source>
</reference>
<organism evidence="7 8">
    <name type="scientific">PS1 clade bacterium</name>
    <dbReference type="NCBI Taxonomy" id="2175152"/>
    <lineage>
        <taxon>Bacteria</taxon>
        <taxon>Pseudomonadati</taxon>
        <taxon>Pseudomonadota</taxon>
        <taxon>Alphaproteobacteria</taxon>
        <taxon>PS1 clade</taxon>
    </lineage>
</organism>
<comment type="function">
    <text evidence="5">Could be a nuclease involved in processing of the 5'-end of pre-16S rRNA.</text>
</comment>
<dbReference type="InterPro" id="IPR037027">
    <property type="entry name" value="YqgF/RNaseH-like_dom_sf"/>
</dbReference>
<dbReference type="HAMAP" id="MF_00651">
    <property type="entry name" value="Nuclease_YqgF"/>
    <property type="match status" value="1"/>
</dbReference>
<dbReference type="InterPro" id="IPR012337">
    <property type="entry name" value="RNaseH-like_sf"/>
</dbReference>
<keyword evidence="3 5" id="KW-0540">Nuclease</keyword>
<accession>A0A368DNR9</accession>
<dbReference type="AlphaFoldDB" id="A0A368DNR9"/>
<evidence type="ECO:0000256" key="3">
    <source>
        <dbReference type="ARBA" id="ARBA00022722"/>
    </source>
</evidence>